<organism evidence="1 2">
    <name type="scientific">Mycena alexandri</name>
    <dbReference type="NCBI Taxonomy" id="1745969"/>
    <lineage>
        <taxon>Eukaryota</taxon>
        <taxon>Fungi</taxon>
        <taxon>Dikarya</taxon>
        <taxon>Basidiomycota</taxon>
        <taxon>Agaricomycotina</taxon>
        <taxon>Agaricomycetes</taxon>
        <taxon>Agaricomycetidae</taxon>
        <taxon>Agaricales</taxon>
        <taxon>Marasmiineae</taxon>
        <taxon>Mycenaceae</taxon>
        <taxon>Mycena</taxon>
    </lineage>
</organism>
<evidence type="ECO:0000313" key="2">
    <source>
        <dbReference type="Proteomes" id="UP001218188"/>
    </source>
</evidence>
<keyword evidence="2" id="KW-1185">Reference proteome</keyword>
<accession>A0AAD6S4C8</accession>
<proteinExistence type="predicted"/>
<dbReference type="Gene3D" id="3.60.130.30">
    <property type="match status" value="1"/>
</dbReference>
<evidence type="ECO:0000313" key="1">
    <source>
        <dbReference type="EMBL" id="KAJ7020974.1"/>
    </source>
</evidence>
<gene>
    <name evidence="1" type="ORF">C8F04DRAFT_1213931</name>
</gene>
<sequence length="171" mass="19078">MWVCRMGRAKRLCAGSITSRAFALWAPRLYQYYVDNDKIFRIHHLCGLGLFLRRLAFGWCAVQGKFDPTRGGHLVLWNLKLVIEFPPGALVLLPSAKIAHSNVPVADGDERVSFTQFSAGGIFRYIDNGCQTVEELANSDPEEYERLAARIAGRWQEGLNLLSTCTVGGAF</sequence>
<comment type="caution">
    <text evidence="1">The sequence shown here is derived from an EMBL/GenBank/DDBJ whole genome shotgun (WGS) entry which is preliminary data.</text>
</comment>
<dbReference type="EMBL" id="JARJCM010000245">
    <property type="protein sequence ID" value="KAJ7020974.1"/>
    <property type="molecule type" value="Genomic_DNA"/>
</dbReference>
<protein>
    <submittedName>
        <fullName evidence="1">Uncharacterized protein</fullName>
    </submittedName>
</protein>
<name>A0AAD6S4C8_9AGAR</name>
<reference evidence="1" key="1">
    <citation type="submission" date="2023-03" db="EMBL/GenBank/DDBJ databases">
        <title>Massive genome expansion in bonnet fungi (Mycena s.s.) driven by repeated elements and novel gene families across ecological guilds.</title>
        <authorList>
            <consortium name="Lawrence Berkeley National Laboratory"/>
            <person name="Harder C.B."/>
            <person name="Miyauchi S."/>
            <person name="Viragh M."/>
            <person name="Kuo A."/>
            <person name="Thoen E."/>
            <person name="Andreopoulos B."/>
            <person name="Lu D."/>
            <person name="Skrede I."/>
            <person name="Drula E."/>
            <person name="Henrissat B."/>
            <person name="Morin E."/>
            <person name="Kohler A."/>
            <person name="Barry K."/>
            <person name="LaButti K."/>
            <person name="Morin E."/>
            <person name="Salamov A."/>
            <person name="Lipzen A."/>
            <person name="Mereny Z."/>
            <person name="Hegedus B."/>
            <person name="Baldrian P."/>
            <person name="Stursova M."/>
            <person name="Weitz H."/>
            <person name="Taylor A."/>
            <person name="Grigoriev I.V."/>
            <person name="Nagy L.G."/>
            <person name="Martin F."/>
            <person name="Kauserud H."/>
        </authorList>
    </citation>
    <scope>NUCLEOTIDE SEQUENCE</scope>
    <source>
        <strain evidence="1">CBHHK200</strain>
    </source>
</reference>
<dbReference type="AlphaFoldDB" id="A0AAD6S4C8"/>
<dbReference type="Proteomes" id="UP001218188">
    <property type="component" value="Unassembled WGS sequence"/>
</dbReference>